<dbReference type="Proteomes" id="UP000298061">
    <property type="component" value="Unassembled WGS sequence"/>
</dbReference>
<evidence type="ECO:0000256" key="2">
    <source>
        <dbReference type="SAM" id="Phobius"/>
    </source>
</evidence>
<feature type="transmembrane region" description="Helical" evidence="2">
    <location>
        <begin position="42"/>
        <end position="66"/>
    </location>
</feature>
<proteinExistence type="predicted"/>
<evidence type="ECO:0000256" key="1">
    <source>
        <dbReference type="SAM" id="MobiDB-lite"/>
    </source>
</evidence>
<dbReference type="PANTHER" id="PTHR40465">
    <property type="entry name" value="CHROMOSOME 1, WHOLE GENOME SHOTGUN SEQUENCE"/>
    <property type="match status" value="1"/>
</dbReference>
<comment type="caution">
    <text evidence="4">The sequence shown here is derived from an EMBL/GenBank/DDBJ whole genome shotgun (WGS) entry which is preliminary data.</text>
</comment>
<keyword evidence="5" id="KW-1185">Reference proteome</keyword>
<feature type="transmembrane region" description="Helical" evidence="2">
    <location>
        <begin position="199"/>
        <end position="216"/>
    </location>
</feature>
<dbReference type="STRING" id="135208.A0A4Z0AB90"/>
<feature type="transmembrane region" description="Helical" evidence="2">
    <location>
        <begin position="6"/>
        <end position="30"/>
    </location>
</feature>
<dbReference type="InterPro" id="IPR045339">
    <property type="entry name" value="DUF6534"/>
</dbReference>
<feature type="transmembrane region" description="Helical" evidence="2">
    <location>
        <begin position="157"/>
        <end position="178"/>
    </location>
</feature>
<dbReference type="OrthoDB" id="2562493at2759"/>
<feature type="transmembrane region" description="Helical" evidence="2">
    <location>
        <begin position="115"/>
        <end position="137"/>
    </location>
</feature>
<organism evidence="4 5">
    <name type="scientific">Hericium alpestre</name>
    <dbReference type="NCBI Taxonomy" id="135208"/>
    <lineage>
        <taxon>Eukaryota</taxon>
        <taxon>Fungi</taxon>
        <taxon>Dikarya</taxon>
        <taxon>Basidiomycota</taxon>
        <taxon>Agaricomycotina</taxon>
        <taxon>Agaricomycetes</taxon>
        <taxon>Russulales</taxon>
        <taxon>Hericiaceae</taxon>
        <taxon>Hericium</taxon>
    </lineage>
</organism>
<evidence type="ECO:0000259" key="3">
    <source>
        <dbReference type="Pfam" id="PF20152"/>
    </source>
</evidence>
<feature type="domain" description="DUF6534" evidence="3">
    <location>
        <begin position="162"/>
        <end position="249"/>
    </location>
</feature>
<sequence length="329" mass="36044">MVAVALILGPVVTAVTTNVFLYGVCVVQWANYYTTGYTDRKLISFLVAWVILLDTFHTAASVYMLWDYVVTNFNNPAILSAAPWPFPSTPIVTVFASVPIQIFLAWRIRQLSHSLWLFAIIAVCSFAQGALGCAGAIGALQTPNINEFTHLIPVVDSWLAIAVVTDGMITVLLTRYLWLSRTGRTDHVIWRIIRSAVETAAFGSFFCVMDLVTFAVQTTLQSTNFHLIFALPMGRLYTNTLMTTLNNRVSLRSQLDQGGGETSFNVATDQFASANAHPVKMTHLKFKSLQSPETIATQGADVEHDIGDGDGDGEHGGDHSSELKRVPVV</sequence>
<dbReference type="Pfam" id="PF20152">
    <property type="entry name" value="DUF6534"/>
    <property type="match status" value="1"/>
</dbReference>
<accession>A0A4Z0AB90</accession>
<feature type="transmembrane region" description="Helical" evidence="2">
    <location>
        <begin position="86"/>
        <end position="108"/>
    </location>
</feature>
<name>A0A4Z0AB90_9AGAM</name>
<dbReference type="EMBL" id="SFCI01000074">
    <property type="protein sequence ID" value="TFY82838.1"/>
    <property type="molecule type" value="Genomic_DNA"/>
</dbReference>
<keyword evidence="2" id="KW-1133">Transmembrane helix</keyword>
<protein>
    <recommendedName>
        <fullName evidence="3">DUF6534 domain-containing protein</fullName>
    </recommendedName>
</protein>
<dbReference type="PANTHER" id="PTHR40465:SF1">
    <property type="entry name" value="DUF6534 DOMAIN-CONTAINING PROTEIN"/>
    <property type="match status" value="1"/>
</dbReference>
<keyword evidence="2" id="KW-0812">Transmembrane</keyword>
<gene>
    <name evidence="4" type="ORF">EWM64_g1174</name>
</gene>
<feature type="region of interest" description="Disordered" evidence="1">
    <location>
        <begin position="302"/>
        <end position="329"/>
    </location>
</feature>
<evidence type="ECO:0000313" key="4">
    <source>
        <dbReference type="EMBL" id="TFY82838.1"/>
    </source>
</evidence>
<dbReference type="AlphaFoldDB" id="A0A4Z0AB90"/>
<reference evidence="4 5" key="1">
    <citation type="submission" date="2019-02" db="EMBL/GenBank/DDBJ databases">
        <title>Genome sequencing of the rare red list fungi Hericium alpestre (H. flagellum).</title>
        <authorList>
            <person name="Buettner E."/>
            <person name="Kellner H."/>
        </authorList>
    </citation>
    <scope>NUCLEOTIDE SEQUENCE [LARGE SCALE GENOMIC DNA]</scope>
    <source>
        <strain evidence="4 5">DSM 108284</strain>
    </source>
</reference>
<evidence type="ECO:0000313" key="5">
    <source>
        <dbReference type="Proteomes" id="UP000298061"/>
    </source>
</evidence>
<keyword evidence="2" id="KW-0472">Membrane</keyword>